<evidence type="ECO:0000313" key="3">
    <source>
        <dbReference type="Proteomes" id="UP001174909"/>
    </source>
</evidence>
<dbReference type="SUPFAM" id="SSF54593">
    <property type="entry name" value="Glyoxalase/Bleomycin resistance protein/Dihydroxybiphenyl dioxygenase"/>
    <property type="match status" value="1"/>
</dbReference>
<gene>
    <name evidence="2" type="ORF">GBAR_LOCUS11140</name>
</gene>
<dbReference type="Pfam" id="PF00903">
    <property type="entry name" value="Glyoxalase"/>
    <property type="match status" value="1"/>
</dbReference>
<accession>A0AA35WLK1</accession>
<dbReference type="AlphaFoldDB" id="A0AA35WLK1"/>
<proteinExistence type="predicted"/>
<dbReference type="EMBL" id="CASHTH010001687">
    <property type="protein sequence ID" value="CAI8018372.1"/>
    <property type="molecule type" value="Genomic_DNA"/>
</dbReference>
<dbReference type="Gene3D" id="3.10.180.10">
    <property type="entry name" value="2,3-Dihydroxybiphenyl 1,2-Dioxygenase, domain 1"/>
    <property type="match status" value="1"/>
</dbReference>
<dbReference type="InterPro" id="IPR004360">
    <property type="entry name" value="Glyas_Fos-R_dOase_dom"/>
</dbReference>
<keyword evidence="3" id="KW-1185">Reference proteome</keyword>
<reference evidence="2" key="1">
    <citation type="submission" date="2023-03" db="EMBL/GenBank/DDBJ databases">
        <authorList>
            <person name="Steffen K."/>
            <person name="Cardenas P."/>
        </authorList>
    </citation>
    <scope>NUCLEOTIDE SEQUENCE</scope>
</reference>
<evidence type="ECO:0000313" key="2">
    <source>
        <dbReference type="EMBL" id="CAI8018372.1"/>
    </source>
</evidence>
<protein>
    <recommendedName>
        <fullName evidence="1">Glyoxalase/fosfomycin resistance/dioxygenase domain-containing protein</fullName>
    </recommendedName>
</protein>
<dbReference type="InterPro" id="IPR029068">
    <property type="entry name" value="Glyas_Bleomycin-R_OHBP_Dase"/>
</dbReference>
<sequence length="54" mass="5954">MLGPVKTVGIYVADQRKSVDFYVSILGFEVRRRMEMGGTLSGSKSPRPAPKRPS</sequence>
<organism evidence="2 3">
    <name type="scientific">Geodia barretti</name>
    <name type="common">Barrett's horny sponge</name>
    <dbReference type="NCBI Taxonomy" id="519541"/>
    <lineage>
        <taxon>Eukaryota</taxon>
        <taxon>Metazoa</taxon>
        <taxon>Porifera</taxon>
        <taxon>Demospongiae</taxon>
        <taxon>Heteroscleromorpha</taxon>
        <taxon>Tetractinellida</taxon>
        <taxon>Astrophorina</taxon>
        <taxon>Geodiidae</taxon>
        <taxon>Geodia</taxon>
    </lineage>
</organism>
<dbReference type="Proteomes" id="UP001174909">
    <property type="component" value="Unassembled WGS sequence"/>
</dbReference>
<feature type="domain" description="Glyoxalase/fosfomycin resistance/dioxygenase" evidence="1">
    <location>
        <begin position="7"/>
        <end position="36"/>
    </location>
</feature>
<evidence type="ECO:0000259" key="1">
    <source>
        <dbReference type="Pfam" id="PF00903"/>
    </source>
</evidence>
<comment type="caution">
    <text evidence="2">The sequence shown here is derived from an EMBL/GenBank/DDBJ whole genome shotgun (WGS) entry which is preliminary data.</text>
</comment>
<name>A0AA35WLK1_GEOBA</name>